<comment type="caution">
    <text evidence="11">The sequence shown here is derived from an EMBL/GenBank/DDBJ whole genome shotgun (WGS) entry which is preliminary data.</text>
</comment>
<name>A0A0S8FVT8_UNCW3</name>
<evidence type="ECO:0000256" key="7">
    <source>
        <dbReference type="ARBA" id="ARBA00022679"/>
    </source>
</evidence>
<dbReference type="HAMAP" id="MF_00493">
    <property type="entry name" value="Transaldolase_2"/>
    <property type="match status" value="1"/>
</dbReference>
<organism evidence="11 12">
    <name type="scientific">candidate division WOR_3 bacterium SM23_42</name>
    <dbReference type="NCBI Taxonomy" id="1703779"/>
    <lineage>
        <taxon>Bacteria</taxon>
        <taxon>Bacteria division WOR-3</taxon>
    </lineage>
</organism>
<keyword evidence="8 10" id="KW-0570">Pentose shunt</keyword>
<comment type="similarity">
    <text evidence="4 10">Belongs to the transaldolase family. Type 2 subfamily.</text>
</comment>
<dbReference type="EC" id="2.2.1.2" evidence="5 10"/>
<dbReference type="NCBIfam" id="NF002881">
    <property type="entry name" value="PRK03343.1"/>
    <property type="match status" value="1"/>
</dbReference>
<comment type="pathway">
    <text evidence="3 10">Carbohydrate degradation; pentose phosphate pathway; D-glyceraldehyde 3-phosphate and beta-D-fructose 6-phosphate from D-ribose 5-phosphate and D-xylulose 5-phosphate (non-oxidative stage): step 2/3.</text>
</comment>
<dbReference type="InterPro" id="IPR013785">
    <property type="entry name" value="Aldolase_TIM"/>
</dbReference>
<reference evidence="11 12" key="1">
    <citation type="journal article" date="2015" name="Microbiome">
        <title>Genomic resolution of linkages in carbon, nitrogen, and sulfur cycling among widespread estuary sediment bacteria.</title>
        <authorList>
            <person name="Baker B.J."/>
            <person name="Lazar C.S."/>
            <person name="Teske A.P."/>
            <person name="Dick G.J."/>
        </authorList>
    </citation>
    <scope>NUCLEOTIDE SEQUENCE [LARGE SCALE GENOMIC DNA]</scope>
    <source>
        <strain evidence="11">SM23_42</strain>
    </source>
</reference>
<dbReference type="GO" id="GO:0006098">
    <property type="term" value="P:pentose-phosphate shunt"/>
    <property type="evidence" value="ECO:0007669"/>
    <property type="project" value="UniProtKB-UniRule"/>
</dbReference>
<evidence type="ECO:0000256" key="4">
    <source>
        <dbReference type="ARBA" id="ARBA00008426"/>
    </source>
</evidence>
<gene>
    <name evidence="10" type="primary">tal</name>
    <name evidence="11" type="ORF">AMJ83_03025</name>
</gene>
<evidence type="ECO:0000313" key="12">
    <source>
        <dbReference type="Proteomes" id="UP000051373"/>
    </source>
</evidence>
<comment type="function">
    <text evidence="1 10">Transaldolase is important for the balance of metabolites in the pentose-phosphate pathway.</text>
</comment>
<dbReference type="AlphaFoldDB" id="A0A0S8FVT8"/>
<dbReference type="UniPathway" id="UPA00115">
    <property type="reaction ID" value="UER00414"/>
</dbReference>
<accession>A0A0S8FVT8</accession>
<comment type="catalytic activity">
    <reaction evidence="10">
        <text>D-sedoheptulose 7-phosphate + D-glyceraldehyde 3-phosphate = D-erythrose 4-phosphate + beta-D-fructose 6-phosphate</text>
        <dbReference type="Rhea" id="RHEA:17053"/>
        <dbReference type="ChEBI" id="CHEBI:16897"/>
        <dbReference type="ChEBI" id="CHEBI:57483"/>
        <dbReference type="ChEBI" id="CHEBI:57634"/>
        <dbReference type="ChEBI" id="CHEBI:59776"/>
        <dbReference type="EC" id="2.2.1.2"/>
    </reaction>
</comment>
<sequence length="374" mass="41410">MARTTVQQLNEYGQSVWLDYISRALLDTGRLRKLIEQGVRGLTSNPSIFDKAVSKSSDYDKSIGELRRKQKSTFEIYDDITVKDIQDAADAFRSVYDATNGLDGYVSLEVNPKLAHSTEQTIAEGKRLHGKVNRPNVMFKVPSTDAGFPAIAALLAQGINVNVTLIFSVQQYVNTAKAYLQGVENLLQRGGDVRRIRSVASVFVSRVDTLIDKMIDETLQRYSEVNIQQKLQNLKGKAAAANSALIYAKYRETFDTKRFADLSRKGIGIQRVLWGSTSTKNPAYSDTKYVTELIGKDTVNTLPEHTLTAFLEHGVVAEALPADIAKARATIGELKDFGIDIDDVCTKLLQDGVIAFEKSFDSLLKSVEEKASKL</sequence>
<dbReference type="GO" id="GO:0005975">
    <property type="term" value="P:carbohydrate metabolic process"/>
    <property type="evidence" value="ECO:0007669"/>
    <property type="project" value="InterPro"/>
</dbReference>
<dbReference type="NCBIfam" id="TIGR00876">
    <property type="entry name" value="tal_mycobact"/>
    <property type="match status" value="1"/>
</dbReference>
<evidence type="ECO:0000256" key="3">
    <source>
        <dbReference type="ARBA" id="ARBA00004857"/>
    </source>
</evidence>
<keyword evidence="9 10" id="KW-0704">Schiff base</keyword>
<dbReference type="PANTHER" id="PTHR10683">
    <property type="entry name" value="TRANSALDOLASE"/>
    <property type="match status" value="1"/>
</dbReference>
<dbReference type="STRING" id="1703779.AMJ83_03025"/>
<evidence type="ECO:0000256" key="5">
    <source>
        <dbReference type="ARBA" id="ARBA00013151"/>
    </source>
</evidence>
<dbReference type="PANTHER" id="PTHR10683:SF31">
    <property type="entry name" value="TRANSALDOLASE"/>
    <property type="match status" value="1"/>
</dbReference>
<comment type="subcellular location">
    <subcellularLocation>
        <location evidence="2 10">Cytoplasm</location>
    </subcellularLocation>
</comment>
<evidence type="ECO:0000256" key="8">
    <source>
        <dbReference type="ARBA" id="ARBA00023126"/>
    </source>
</evidence>
<keyword evidence="7 10" id="KW-0808">Transferase</keyword>
<evidence type="ECO:0000256" key="9">
    <source>
        <dbReference type="ARBA" id="ARBA00023270"/>
    </source>
</evidence>
<dbReference type="Proteomes" id="UP000051373">
    <property type="component" value="Unassembled WGS sequence"/>
</dbReference>
<proteinExistence type="inferred from homology"/>
<feature type="active site" description="Schiff-base intermediate with substrate" evidence="10">
    <location>
        <position position="140"/>
    </location>
</feature>
<dbReference type="PIRSF" id="PIRSF036915">
    <property type="entry name" value="Trnald_Bac_Plnt"/>
    <property type="match status" value="1"/>
</dbReference>
<dbReference type="InterPro" id="IPR004732">
    <property type="entry name" value="Transaldolase_2"/>
</dbReference>
<evidence type="ECO:0000256" key="6">
    <source>
        <dbReference type="ARBA" id="ARBA00022490"/>
    </source>
</evidence>
<evidence type="ECO:0000256" key="2">
    <source>
        <dbReference type="ARBA" id="ARBA00004496"/>
    </source>
</evidence>
<dbReference type="InterPro" id="IPR001585">
    <property type="entry name" value="TAL/FSA"/>
</dbReference>
<protein>
    <recommendedName>
        <fullName evidence="5 10">Transaldolase</fullName>
        <ecNumber evidence="5 10">2.2.1.2</ecNumber>
    </recommendedName>
</protein>
<dbReference type="SUPFAM" id="SSF51569">
    <property type="entry name" value="Aldolase"/>
    <property type="match status" value="1"/>
</dbReference>
<dbReference type="EMBL" id="LJUJ01000004">
    <property type="protein sequence ID" value="KPK64218.1"/>
    <property type="molecule type" value="Genomic_DNA"/>
</dbReference>
<evidence type="ECO:0000256" key="10">
    <source>
        <dbReference type="HAMAP-Rule" id="MF_00493"/>
    </source>
</evidence>
<dbReference type="GO" id="GO:0005737">
    <property type="term" value="C:cytoplasm"/>
    <property type="evidence" value="ECO:0007669"/>
    <property type="project" value="UniProtKB-SubCell"/>
</dbReference>
<dbReference type="Pfam" id="PF00923">
    <property type="entry name" value="TAL_FSA"/>
    <property type="match status" value="1"/>
</dbReference>
<evidence type="ECO:0000313" key="11">
    <source>
        <dbReference type="EMBL" id="KPK64218.1"/>
    </source>
</evidence>
<keyword evidence="6 10" id="KW-0963">Cytoplasm</keyword>
<evidence type="ECO:0000256" key="1">
    <source>
        <dbReference type="ARBA" id="ARBA00003518"/>
    </source>
</evidence>
<dbReference type="CDD" id="cd00955">
    <property type="entry name" value="Transaldolase_like"/>
    <property type="match status" value="1"/>
</dbReference>
<dbReference type="GO" id="GO:0004801">
    <property type="term" value="F:transaldolase activity"/>
    <property type="evidence" value="ECO:0007669"/>
    <property type="project" value="UniProtKB-UniRule"/>
</dbReference>
<dbReference type="PATRIC" id="fig|1703779.3.peg.604"/>
<dbReference type="Gene3D" id="3.20.20.70">
    <property type="entry name" value="Aldolase class I"/>
    <property type="match status" value="1"/>
</dbReference>